<sequence length="1515" mass="168565">MSSPLRPPFRNRSQTQSHLSYKPIPEFSPNTSTGWRGGEVQQKWFLLVQYGEEFLVDGEPRSECDEDESGGSLLVILQHTAHQQIIHLLSQLHLPSPLGLSVHLILPDAKCNPRLTDTIWPTFFSSYFLTPQLSQPHQASAGLPIAATVVLKIDKRKARWYDGWKRDSHDGLISKWVNLTKTAFSSEFVERSSNSIDELPLKSSRVLSIDMSHPFTDSPYDNSMDSIIAERDHASIHADGSDLRYRQRDNSADDEQSNALGSKIQSEMSPASHLEVSEEVATITLPPLSAFSTPNQVEDTSRSSTPLSFHSIPYSPLCTLPDPGALATQPFLKELYQNISITRGRSDSDLAGRRGQESLTIDTQREVRPPWADLGSTMWSAGTSWGPPTTPEGWDLSPTSRKQLFLEKAEDRSQYAEPVPPLEQIVPVDVSAPIDFSRSPIRLSAGSSLRNASSGVDSPLEEVLRDFNTNGSPGDKPDHSHGQWTFLPKGPVTPTPWEFGWPFRPIIAIHPQSHPASITTHNSASAPSETSASPEFGVSTDETARSHNREIRRSSLSFSEISQEIQFFDTQSQVIQYQLEQSFSPAPGTTQYKLQHFQDGPTRDNILGSISADSNDTLFSDTCNIHFEFDQPPHSPESPAGSTSSPVEQIVLTSLSSPYEEPNSVFLQPHIPQYEPESPFGLDIPVSPYDEDTPEERRYTEAEIDTALHMGGSMLTRASNVPSGPCQLDVIEEMSDSEVSSPVTEDVMATLPSPAVSLTLEHPPLQINPRLFQHDQTQHCSPESPMHHSEDNMSPIWHSAHDHDYTVGGLRTERRIVPALPDPHIRLSIFTFDSDLPIPSPRNALHAQQVERPSPPPFERYSHAEADISLPFFTPAERLNHPTDRRNQDKDELEGGSRFRSSIMGRMGNIKPLFRSKSQVDPSSRSRATKLTHQRTPSYPSELAHEANASMLSFKSDTESVQTVTSSTSKTPRRPMKRLSRALSGFGGSPRGGPVNPLSIMKRANSTDLNSSGNSDYPNLMIYPPRIPPVDIPIYSGIYPNLVIYPSSTKQDDQMHKQVDRDSSRSIEPIKIGLTAYRYPDISLYPPTMTRNLARQAHEIRTIPILDHAIFYPNIVLYAPLATGSTTVKVLLRPTVYPDIIIYPASTKYSYSRETTRIEPIKILLHPIMYPDLSIYPSISNISTSGQTIPVESIKILPHPIFYPNLLIYPPQKNLRLSQAQAQAPVRAIRVLLCPTNYPAMSIYPRVIPIILRKFVYPNIVIYPCCDKGVQKIKEEIINEKSHKDTQFPSTPTTHTHTPTQDPKELLIKARRSYSNLRASLDLGTRIPPLDKISYHHHRGASSISTISSVMTTGLVTPVEELPPIRPRVTPSFLKTSDLSLGMSEVEVENLMPMSIPTYFPNTTTTNSPEEMTSVNTARSSSSSAESSDAKLEGRKQRSNTLVSERLLAFSERQNLVPPPPVPYVRSSRSNTINSSNVISPPPPSFASASPRSPEAKDDGRRVGRLSRDLMKNWL</sequence>
<feature type="compositionally biased region" description="Low complexity" evidence="1">
    <location>
        <begin position="959"/>
        <end position="970"/>
    </location>
</feature>
<reference evidence="2" key="1">
    <citation type="submission" date="2013-07" db="EMBL/GenBank/DDBJ databases">
        <title>The Genome Sequence of Cryptococcus dejecticola CBS10117.</title>
        <authorList>
            <consortium name="The Broad Institute Genome Sequencing Platform"/>
            <person name="Cuomo C."/>
            <person name="Litvintseva A."/>
            <person name="Chen Y."/>
            <person name="Heitman J."/>
            <person name="Sun S."/>
            <person name="Springer D."/>
            <person name="Dromer F."/>
            <person name="Young S.K."/>
            <person name="Zeng Q."/>
            <person name="Gargeya S."/>
            <person name="Fitzgerald M."/>
            <person name="Abouelleil A."/>
            <person name="Alvarado L."/>
            <person name="Berlin A.M."/>
            <person name="Chapman S.B."/>
            <person name="Dewar J."/>
            <person name="Goldberg J."/>
            <person name="Griggs A."/>
            <person name="Gujja S."/>
            <person name="Hansen M."/>
            <person name="Howarth C."/>
            <person name="Imamovic A."/>
            <person name="Larimer J."/>
            <person name="McCowan C."/>
            <person name="Murphy C."/>
            <person name="Pearson M."/>
            <person name="Priest M."/>
            <person name="Roberts A."/>
            <person name="Saif S."/>
            <person name="Shea T."/>
            <person name="Sykes S."/>
            <person name="Wortman J."/>
            <person name="Nusbaum C."/>
            <person name="Birren B."/>
        </authorList>
    </citation>
    <scope>NUCLEOTIDE SEQUENCE [LARGE SCALE GENOMIC DNA]</scope>
    <source>
        <strain evidence="2">CBS 10117</strain>
    </source>
</reference>
<feature type="compositionally biased region" description="Basic and acidic residues" evidence="1">
    <location>
        <begin position="542"/>
        <end position="551"/>
    </location>
</feature>
<evidence type="ECO:0000313" key="2">
    <source>
        <dbReference type="EMBL" id="OBR88680.1"/>
    </source>
</evidence>
<feature type="compositionally biased region" description="Polar residues" evidence="1">
    <location>
        <begin position="257"/>
        <end position="269"/>
    </location>
</feature>
<feature type="compositionally biased region" description="Low complexity" evidence="1">
    <location>
        <begin position="1291"/>
        <end position="1300"/>
    </location>
</feature>
<keyword evidence="4" id="KW-1185">Reference proteome</keyword>
<reference evidence="3" key="2">
    <citation type="submission" date="2013-07" db="EMBL/GenBank/DDBJ databases">
        <authorList>
            <consortium name="The Broad Institute Genome Sequencing Platform"/>
            <person name="Cuomo C."/>
            <person name="Litvintseva A."/>
            <person name="Chen Y."/>
            <person name="Heitman J."/>
            <person name="Sun S."/>
            <person name="Springer D."/>
            <person name="Dromer F."/>
            <person name="Young S.K."/>
            <person name="Zeng Q."/>
            <person name="Gargeya S."/>
            <person name="Fitzgerald M."/>
            <person name="Abouelleil A."/>
            <person name="Alvarado L."/>
            <person name="Berlin A.M."/>
            <person name="Chapman S.B."/>
            <person name="Dewar J."/>
            <person name="Goldberg J."/>
            <person name="Griggs A."/>
            <person name="Gujja S."/>
            <person name="Hansen M."/>
            <person name="Howarth C."/>
            <person name="Imamovic A."/>
            <person name="Larimer J."/>
            <person name="McCowan C."/>
            <person name="Murphy C."/>
            <person name="Pearson M."/>
            <person name="Priest M."/>
            <person name="Roberts A."/>
            <person name="Saif S."/>
            <person name="Shea T."/>
            <person name="Sykes S."/>
            <person name="Wortman J."/>
            <person name="Nusbaum C."/>
            <person name="Birren B."/>
        </authorList>
    </citation>
    <scope>NUCLEOTIDE SEQUENCE</scope>
    <source>
        <strain evidence="3">CBS 10117</strain>
    </source>
</reference>
<dbReference type="KEGG" id="kdj:28964196"/>
<name>A0A1A6AF32_9TREE</name>
<feature type="compositionally biased region" description="Polar residues" evidence="1">
    <location>
        <begin position="1400"/>
        <end position="1419"/>
    </location>
</feature>
<protein>
    <submittedName>
        <fullName evidence="2">Uncharacterized protein</fullName>
    </submittedName>
</protein>
<feature type="compositionally biased region" description="Basic and acidic residues" evidence="1">
    <location>
        <begin position="878"/>
        <end position="897"/>
    </location>
</feature>
<feature type="region of interest" description="Disordered" evidence="1">
    <location>
        <begin position="1281"/>
        <end position="1303"/>
    </location>
</feature>
<feature type="compositionally biased region" description="Basic and acidic residues" evidence="1">
    <location>
        <begin position="1494"/>
        <end position="1515"/>
    </location>
</feature>
<gene>
    <name evidence="2" type="ORF">I303_00497</name>
    <name evidence="3" type="ORF">I303_100497</name>
</gene>
<feature type="region of interest" description="Disordered" evidence="1">
    <location>
        <begin position="1"/>
        <end position="33"/>
    </location>
</feature>
<feature type="compositionally biased region" description="Low complexity" evidence="1">
    <location>
        <begin position="523"/>
        <end position="535"/>
    </location>
</feature>
<dbReference type="EMBL" id="KI894027">
    <property type="protein sequence ID" value="OBR88680.1"/>
    <property type="molecule type" value="Genomic_DNA"/>
</dbReference>
<feature type="region of interest" description="Disordered" evidence="1">
    <location>
        <begin position="238"/>
        <end position="270"/>
    </location>
</feature>
<feature type="region of interest" description="Disordered" evidence="1">
    <location>
        <begin position="1399"/>
        <end position="1439"/>
    </location>
</feature>
<feature type="compositionally biased region" description="Polar residues" evidence="1">
    <location>
        <begin position="916"/>
        <end position="926"/>
    </location>
</feature>
<dbReference type="GeneID" id="28964196"/>
<organism evidence="2">
    <name type="scientific">Kwoniella dejecticola CBS 10117</name>
    <dbReference type="NCBI Taxonomy" id="1296121"/>
    <lineage>
        <taxon>Eukaryota</taxon>
        <taxon>Fungi</taxon>
        <taxon>Dikarya</taxon>
        <taxon>Basidiomycota</taxon>
        <taxon>Agaricomycotina</taxon>
        <taxon>Tremellomycetes</taxon>
        <taxon>Tremellales</taxon>
        <taxon>Cryptococcaceae</taxon>
        <taxon>Kwoniella</taxon>
    </lineage>
</organism>
<dbReference type="VEuPathDB" id="FungiDB:I303_00497"/>
<evidence type="ECO:0000256" key="1">
    <source>
        <dbReference type="SAM" id="MobiDB-lite"/>
    </source>
</evidence>
<evidence type="ECO:0000313" key="4">
    <source>
        <dbReference type="Proteomes" id="UP000078595"/>
    </source>
</evidence>
<evidence type="ECO:0000313" key="3">
    <source>
        <dbReference type="EMBL" id="WWC57962.1"/>
    </source>
</evidence>
<dbReference type="Proteomes" id="UP000078595">
    <property type="component" value="Chromosome 1"/>
</dbReference>
<feature type="region of interest" description="Disordered" evidence="1">
    <location>
        <begin position="955"/>
        <end position="976"/>
    </location>
</feature>
<feature type="compositionally biased region" description="Basic and acidic residues" evidence="1">
    <location>
        <begin position="238"/>
        <end position="251"/>
    </location>
</feature>
<accession>A0A1A6AF32</accession>
<feature type="compositionally biased region" description="Low complexity" evidence="1">
    <location>
        <begin position="1464"/>
        <end position="1479"/>
    </location>
</feature>
<dbReference type="STRING" id="1296121.A0A1A6AF32"/>
<dbReference type="RefSeq" id="XP_018266522.1">
    <property type="nucleotide sequence ID" value="XM_018403868.1"/>
</dbReference>
<feature type="region of interest" description="Disordered" evidence="1">
    <location>
        <begin position="516"/>
        <end position="551"/>
    </location>
</feature>
<reference evidence="3" key="3">
    <citation type="submission" date="2024-02" db="EMBL/GenBank/DDBJ databases">
        <title>Comparative genomics of Cryptococcus and Kwoniella reveals pathogenesis evolution and contrasting modes of karyotype evolution via chromosome fusion or intercentromeric recombination.</title>
        <authorList>
            <person name="Coelho M.A."/>
            <person name="David-Palma M."/>
            <person name="Shea T."/>
            <person name="Bowers K."/>
            <person name="McGinley-Smith S."/>
            <person name="Mohammad A.W."/>
            <person name="Gnirke A."/>
            <person name="Yurkov A.M."/>
            <person name="Nowrousian M."/>
            <person name="Sun S."/>
            <person name="Cuomo C.A."/>
            <person name="Heitman J."/>
        </authorList>
    </citation>
    <scope>NUCLEOTIDE SEQUENCE</scope>
    <source>
        <strain evidence="3">CBS 10117</strain>
    </source>
</reference>
<dbReference type="OrthoDB" id="2597022at2759"/>
<feature type="region of interest" description="Disordered" evidence="1">
    <location>
        <begin position="1454"/>
        <end position="1515"/>
    </location>
</feature>
<feature type="region of interest" description="Disordered" evidence="1">
    <location>
        <begin position="872"/>
        <end position="942"/>
    </location>
</feature>
<proteinExistence type="predicted"/>
<dbReference type="EMBL" id="CP144530">
    <property type="protein sequence ID" value="WWC57962.1"/>
    <property type="molecule type" value="Genomic_DNA"/>
</dbReference>